<accession>A0A2G9ZKS1</accession>
<dbReference type="Pfam" id="PF00483">
    <property type="entry name" value="NTP_transferase"/>
    <property type="match status" value="1"/>
</dbReference>
<protein>
    <recommendedName>
        <fullName evidence="1">Nucleotidyl transferase domain-containing protein</fullName>
    </recommendedName>
</protein>
<gene>
    <name evidence="2" type="ORF">COX22_02600</name>
</gene>
<dbReference type="Proteomes" id="UP000230729">
    <property type="component" value="Unassembled WGS sequence"/>
</dbReference>
<dbReference type="AlphaFoldDB" id="A0A2G9ZKS1"/>
<comment type="caution">
    <text evidence="2">The sequence shown here is derived from an EMBL/GenBank/DDBJ whole genome shotgun (WGS) entry which is preliminary data.</text>
</comment>
<organism evidence="2 3">
    <name type="scientific">Candidatus Falkowbacteria bacterium CG23_combo_of_CG06-09_8_20_14_all_49_15</name>
    <dbReference type="NCBI Taxonomy" id="1974572"/>
    <lineage>
        <taxon>Bacteria</taxon>
        <taxon>Candidatus Falkowiibacteriota</taxon>
    </lineage>
</organism>
<dbReference type="InterPro" id="IPR050486">
    <property type="entry name" value="Mannose-1P_guanyltransferase"/>
</dbReference>
<proteinExistence type="predicted"/>
<dbReference type="InterPro" id="IPR005835">
    <property type="entry name" value="NTP_transferase_dom"/>
</dbReference>
<dbReference type="CDD" id="cd04181">
    <property type="entry name" value="NTP_transferase"/>
    <property type="match status" value="1"/>
</dbReference>
<feature type="domain" description="Nucleotidyl transferase" evidence="1">
    <location>
        <begin position="49"/>
        <end position="257"/>
    </location>
</feature>
<dbReference type="PANTHER" id="PTHR22572">
    <property type="entry name" value="SUGAR-1-PHOSPHATE GUANYL TRANSFERASE"/>
    <property type="match status" value="1"/>
</dbReference>
<evidence type="ECO:0000313" key="2">
    <source>
        <dbReference type="EMBL" id="PIP33754.1"/>
    </source>
</evidence>
<name>A0A2G9ZKS1_9BACT</name>
<reference evidence="2 3" key="1">
    <citation type="submission" date="2017-09" db="EMBL/GenBank/DDBJ databases">
        <title>Depth-based differentiation of microbial function through sediment-hosted aquifers and enrichment of novel symbionts in the deep terrestrial subsurface.</title>
        <authorList>
            <person name="Probst A.J."/>
            <person name="Ladd B."/>
            <person name="Jarett J.K."/>
            <person name="Geller-Mcgrath D.E."/>
            <person name="Sieber C.M."/>
            <person name="Emerson J.B."/>
            <person name="Anantharaman K."/>
            <person name="Thomas B.C."/>
            <person name="Malmstrom R."/>
            <person name="Stieglmeier M."/>
            <person name="Klingl A."/>
            <person name="Woyke T."/>
            <person name="Ryan C.M."/>
            <person name="Banfield J.F."/>
        </authorList>
    </citation>
    <scope>NUCLEOTIDE SEQUENCE [LARGE SCALE GENOMIC DNA]</scope>
    <source>
        <strain evidence="2">CG23_combo_of_CG06-09_8_20_14_all_49_15</strain>
    </source>
</reference>
<evidence type="ECO:0000313" key="3">
    <source>
        <dbReference type="Proteomes" id="UP000230729"/>
    </source>
</evidence>
<dbReference type="InterPro" id="IPR029044">
    <property type="entry name" value="Nucleotide-diphossugar_trans"/>
</dbReference>
<evidence type="ECO:0000259" key="1">
    <source>
        <dbReference type="Pfam" id="PF00483"/>
    </source>
</evidence>
<dbReference type="Gene3D" id="3.90.550.10">
    <property type="entry name" value="Spore Coat Polysaccharide Biosynthesis Protein SpsA, Chain A"/>
    <property type="match status" value="1"/>
</dbReference>
<dbReference type="SUPFAM" id="SSF53448">
    <property type="entry name" value="Nucleotide-diphospho-sugar transferases"/>
    <property type="match status" value="1"/>
</dbReference>
<dbReference type="EMBL" id="PCSD01000059">
    <property type="protein sequence ID" value="PIP33754.1"/>
    <property type="molecule type" value="Genomic_DNA"/>
</dbReference>
<sequence length="274" mass="30685">MRRKRITITIRSDVVNKIDTIIDGETVRNRSNAIETIVLKHFKHHILNKAVILAGGQGIKLGEKTIAKVLMPLGKATLLEKNLETLKRFGVSEVVISGREWAGEIKKAVGSGEHIGISIKYYEEGKGGTAGMLAYFRKRFKETFIMMNGDILLDGIDIEDMYNYHKRNGALATLGVAIVDNPVNLGSIVMKGPKIVSFREKPAENEKMSHLISGGVYFLEPGVLALAKQPDVSMERDIFPTLAGQGELYGYQFDQSWVHLHDEKAYRLYFDNYL</sequence>